<keyword evidence="2" id="KW-0963">Cytoplasm</keyword>
<evidence type="ECO:0000313" key="7">
    <source>
        <dbReference type="WBParaSite" id="SBAD_0001004501-mRNA-1"/>
    </source>
</evidence>
<dbReference type="Gene3D" id="1.25.40.10">
    <property type="entry name" value="Tetratricopeptide repeat domain"/>
    <property type="match status" value="1"/>
</dbReference>
<accession>A0A183J1E8</accession>
<feature type="chain" id="PRO_5043140357" evidence="4">
    <location>
        <begin position="26"/>
        <end position="171"/>
    </location>
</feature>
<dbReference type="InterPro" id="IPR011990">
    <property type="entry name" value="TPR-like_helical_dom_sf"/>
</dbReference>
<dbReference type="AlphaFoldDB" id="A0A183J1E8"/>
<dbReference type="Proteomes" id="UP000270296">
    <property type="component" value="Unassembled WGS sequence"/>
</dbReference>
<evidence type="ECO:0000313" key="5">
    <source>
        <dbReference type="EMBL" id="VDP25094.1"/>
    </source>
</evidence>
<evidence type="ECO:0000313" key="6">
    <source>
        <dbReference type="Proteomes" id="UP000270296"/>
    </source>
</evidence>
<dbReference type="PANTHER" id="PTHR45954:SF1">
    <property type="entry name" value="LD33695P"/>
    <property type="match status" value="1"/>
</dbReference>
<dbReference type="OrthoDB" id="286233at2759"/>
<name>A0A183J1E8_9BILA</name>
<proteinExistence type="predicted"/>
<keyword evidence="4" id="KW-0732">Signal</keyword>
<dbReference type="EMBL" id="UZAM01013050">
    <property type="protein sequence ID" value="VDP25094.1"/>
    <property type="molecule type" value="Genomic_DNA"/>
</dbReference>
<evidence type="ECO:0000256" key="3">
    <source>
        <dbReference type="ARBA" id="ARBA00022737"/>
    </source>
</evidence>
<protein>
    <submittedName>
        <fullName evidence="7">TPR_REGION domain-containing protein</fullName>
    </submittedName>
</protein>
<dbReference type="SUPFAM" id="SSF48452">
    <property type="entry name" value="TPR-like"/>
    <property type="match status" value="1"/>
</dbReference>
<gene>
    <name evidence="5" type="ORF">SBAD_LOCUS9696</name>
</gene>
<dbReference type="PANTHER" id="PTHR45954">
    <property type="entry name" value="LD33695P"/>
    <property type="match status" value="1"/>
</dbReference>
<organism evidence="7">
    <name type="scientific">Soboliphyme baturini</name>
    <dbReference type="NCBI Taxonomy" id="241478"/>
    <lineage>
        <taxon>Eukaryota</taxon>
        <taxon>Metazoa</taxon>
        <taxon>Ecdysozoa</taxon>
        <taxon>Nematoda</taxon>
        <taxon>Enoplea</taxon>
        <taxon>Dorylaimia</taxon>
        <taxon>Dioctophymatida</taxon>
        <taxon>Dioctophymatoidea</taxon>
        <taxon>Soboliphymatidae</taxon>
        <taxon>Soboliphyme</taxon>
    </lineage>
</organism>
<keyword evidence="6" id="KW-1185">Reference proteome</keyword>
<dbReference type="GO" id="GO:0001965">
    <property type="term" value="F:G-protein alpha-subunit binding"/>
    <property type="evidence" value="ECO:0007669"/>
    <property type="project" value="TreeGrafter"/>
</dbReference>
<evidence type="ECO:0000256" key="2">
    <source>
        <dbReference type="ARBA" id="ARBA00022490"/>
    </source>
</evidence>
<evidence type="ECO:0000256" key="1">
    <source>
        <dbReference type="ARBA" id="ARBA00004496"/>
    </source>
</evidence>
<reference evidence="5 6" key="2">
    <citation type="submission" date="2018-11" db="EMBL/GenBank/DDBJ databases">
        <authorList>
            <consortium name="Pathogen Informatics"/>
        </authorList>
    </citation>
    <scope>NUCLEOTIDE SEQUENCE [LARGE SCALE GENOMIC DNA]</scope>
</reference>
<dbReference type="InterPro" id="IPR052386">
    <property type="entry name" value="GPSM"/>
</dbReference>
<sequence>MVWSAVFISLILIVHDRFFFRITEAGFPLAESELRHGRRQLESDEQTPRIYLHQVNLGLSLGLLPAGDNEQKMLYEESFVDVSATKLDIPQDAVARPQMDICEDLAHKGQELYVIGDYPNAVMHLESALVYGTDNLRMLSAMYCLLGNAYFWMKDFAKALEYHRHDLVLAR</sequence>
<dbReference type="GO" id="GO:0005938">
    <property type="term" value="C:cell cortex"/>
    <property type="evidence" value="ECO:0007669"/>
    <property type="project" value="TreeGrafter"/>
</dbReference>
<dbReference type="GO" id="GO:0000132">
    <property type="term" value="P:establishment of mitotic spindle orientation"/>
    <property type="evidence" value="ECO:0007669"/>
    <property type="project" value="TreeGrafter"/>
</dbReference>
<evidence type="ECO:0000256" key="4">
    <source>
        <dbReference type="SAM" id="SignalP"/>
    </source>
</evidence>
<dbReference type="GO" id="GO:0005092">
    <property type="term" value="F:GDP-dissociation inhibitor activity"/>
    <property type="evidence" value="ECO:0007669"/>
    <property type="project" value="TreeGrafter"/>
</dbReference>
<comment type="subcellular location">
    <subcellularLocation>
        <location evidence="1">Cytoplasm</location>
    </subcellularLocation>
</comment>
<feature type="signal peptide" evidence="4">
    <location>
        <begin position="1"/>
        <end position="25"/>
    </location>
</feature>
<dbReference type="WBParaSite" id="SBAD_0001004501-mRNA-1">
    <property type="protein sequence ID" value="SBAD_0001004501-mRNA-1"/>
    <property type="gene ID" value="SBAD_0001004501"/>
</dbReference>
<reference evidence="7" key="1">
    <citation type="submission" date="2016-06" db="UniProtKB">
        <authorList>
            <consortium name="WormBaseParasite"/>
        </authorList>
    </citation>
    <scope>IDENTIFICATION</scope>
</reference>
<keyword evidence="3" id="KW-0677">Repeat</keyword>